<gene>
    <name evidence="1" type="ORF">MYCIT1_LOCUS17128</name>
</gene>
<accession>A0AAD2K0F9</accession>
<name>A0AAD2K0F9_9AGAR</name>
<reference evidence="1" key="1">
    <citation type="submission" date="2023-11" db="EMBL/GenBank/DDBJ databases">
        <authorList>
            <person name="De Vega J J."/>
            <person name="De Vega J J."/>
        </authorList>
    </citation>
    <scope>NUCLEOTIDE SEQUENCE</scope>
</reference>
<keyword evidence="2" id="KW-1185">Reference proteome</keyword>
<dbReference type="EMBL" id="CAVNYO010000177">
    <property type="protein sequence ID" value="CAK5271809.1"/>
    <property type="molecule type" value="Genomic_DNA"/>
</dbReference>
<proteinExistence type="predicted"/>
<comment type="caution">
    <text evidence="1">The sequence shown here is derived from an EMBL/GenBank/DDBJ whole genome shotgun (WGS) entry which is preliminary data.</text>
</comment>
<organism evidence="1 2">
    <name type="scientific">Mycena citricolor</name>
    <dbReference type="NCBI Taxonomy" id="2018698"/>
    <lineage>
        <taxon>Eukaryota</taxon>
        <taxon>Fungi</taxon>
        <taxon>Dikarya</taxon>
        <taxon>Basidiomycota</taxon>
        <taxon>Agaricomycotina</taxon>
        <taxon>Agaricomycetes</taxon>
        <taxon>Agaricomycetidae</taxon>
        <taxon>Agaricales</taxon>
        <taxon>Marasmiineae</taxon>
        <taxon>Mycenaceae</taxon>
        <taxon>Mycena</taxon>
    </lineage>
</organism>
<evidence type="ECO:0000313" key="1">
    <source>
        <dbReference type="EMBL" id="CAK5271809.1"/>
    </source>
</evidence>
<evidence type="ECO:0000313" key="2">
    <source>
        <dbReference type="Proteomes" id="UP001295794"/>
    </source>
</evidence>
<protein>
    <submittedName>
        <fullName evidence="1">Uncharacterized protein</fullName>
    </submittedName>
</protein>
<dbReference type="AlphaFoldDB" id="A0AAD2K0F9"/>
<sequence length="325" mass="36341">MLRSFRANCAYTHARHSTHSCARNRYKTADLDDHPIHSPQVTVTAVPETVAPVEEDYVLVNGAPTASFKDNLRADVKYILSFPGSGFTNDVMLYVRVITPSISLLSGPQSPEDESNLSVYNNERVPVIPYFVPTHEPILEWGDIKVSNDPSHVVLVVNPQAQDLGSTKIDTLGCWNVWEAVLAGKQTTLDPSPERMKLGMNLVIGLWNSFEYFFRHLVYNGTRIDQAVPWQSPEYRYAIRFSHVARVSRQRNEHLTTPVRSPLLHASLPPDEQLLCFDNLYWATNLEVILTKWNTITALLGDSSGGIFTGTLALKPSQPDMSGGH</sequence>
<dbReference type="Proteomes" id="UP001295794">
    <property type="component" value="Unassembled WGS sequence"/>
</dbReference>